<sequence>MARVMGTDSGTKSYDIFGFDDETNEVFVDESIPRDLMVSNPSIVVKRLKNLVKTYRVEVVVASSGYGIPLKPAYEASYEEIAMATFISEKEVLKGHRILGLRKLLRLIKEDPELNRITYFTPGVIQLPTVPIYRKINRIDMGTSDKVYTAALAIARHAERFGIGYRHVDIIAVEIGFAYTSALAIRSGEIVDAIAGTAGFPGYIGTGFVDGELVYAINNIDVEFPKEALFRGGAAWLSLQDPFKTPIDEFIGKQPGYELMLESIAKDILVLLYSVKPQAVYLSGRFIRIDRFVKDSINTISKTVKALEKHELLIMKLESRGRVAKEAAEGAAIIASGLAGGRYKELVDVLRLRESSGTIFDYITIVDKKKLIDAYSKYIE</sequence>
<gene>
    <name evidence="1" type="ordered locus">Igag_0657</name>
</gene>
<dbReference type="EMBL" id="CP002098">
    <property type="protein sequence ID" value="ADM27489.1"/>
    <property type="molecule type" value="Genomic_DNA"/>
</dbReference>
<dbReference type="STRING" id="583356.Igag_0657"/>
<dbReference type="AlphaFoldDB" id="E0SST9"/>
<reference evidence="1 2" key="1">
    <citation type="journal article" date="2010" name="Stand. Genomic Sci.">
        <title>Complete genome sequence of Ignisphaera aggregans type strain (AQ1.S1).</title>
        <authorList>
            <person name="Goker M."/>
            <person name="Held B."/>
            <person name="Lapidus A."/>
            <person name="Nolan M."/>
            <person name="Spring S."/>
            <person name="Yasawong M."/>
            <person name="Lucas S."/>
            <person name="Glavina Del Rio T."/>
            <person name="Tice H."/>
            <person name="Cheng J.F."/>
            <person name="Goodwin L."/>
            <person name="Tapia R."/>
            <person name="Pitluck S."/>
            <person name="Liolios K."/>
            <person name="Ivanova N."/>
            <person name="Mavromatis K."/>
            <person name="Mikhailova N."/>
            <person name="Pati A."/>
            <person name="Chen A."/>
            <person name="Palaniappan K."/>
            <person name="Brambilla E."/>
            <person name="Land M."/>
            <person name="Hauser L."/>
            <person name="Chang Y.J."/>
            <person name="Jeffries C.D."/>
            <person name="Brettin T."/>
            <person name="Detter J.C."/>
            <person name="Han C."/>
            <person name="Rohde M."/>
            <person name="Sikorski J."/>
            <person name="Woyke T."/>
            <person name="Bristow J."/>
            <person name="Eisen J.A."/>
            <person name="Markowitz V."/>
            <person name="Hugenholtz P."/>
            <person name="Kyrpides N.C."/>
            <person name="Klenk H.P."/>
        </authorList>
    </citation>
    <scope>NUCLEOTIDE SEQUENCE [LARGE SCALE GENOMIC DNA]</scope>
    <source>
        <strain evidence="2">DSM 17230 / JCM 13409 / AQ1.S1</strain>
    </source>
</reference>
<dbReference type="PIRSF" id="PIRSF009433">
    <property type="entry name" value="DUF1464"/>
    <property type="match status" value="1"/>
</dbReference>
<dbReference type="Pfam" id="PF07318">
    <property type="entry name" value="DUF1464"/>
    <property type="match status" value="1"/>
</dbReference>
<keyword evidence="2" id="KW-1185">Reference proteome</keyword>
<organism evidence="1 2">
    <name type="scientific">Ignisphaera aggregans (strain DSM 17230 / JCM 13409 / AQ1.S1)</name>
    <dbReference type="NCBI Taxonomy" id="583356"/>
    <lineage>
        <taxon>Archaea</taxon>
        <taxon>Thermoproteota</taxon>
        <taxon>Thermoprotei</taxon>
        <taxon>Desulfurococcales</taxon>
        <taxon>Desulfurococcaceae</taxon>
        <taxon>Ignisphaera</taxon>
    </lineage>
</organism>
<evidence type="ECO:0000313" key="2">
    <source>
        <dbReference type="Proteomes" id="UP000001304"/>
    </source>
</evidence>
<proteinExistence type="predicted"/>
<dbReference type="HOGENOM" id="CLU_075234_0_0_2"/>
<dbReference type="BioCyc" id="IAGG583356:GHAH-655-MONOMER"/>
<name>E0SST9_IGNAA</name>
<protein>
    <recommendedName>
        <fullName evidence="3">DUF1464 domain-containing protein</fullName>
    </recommendedName>
</protein>
<dbReference type="InterPro" id="IPR009927">
    <property type="entry name" value="DUF1464"/>
</dbReference>
<evidence type="ECO:0008006" key="3">
    <source>
        <dbReference type="Google" id="ProtNLM"/>
    </source>
</evidence>
<evidence type="ECO:0000313" key="1">
    <source>
        <dbReference type="EMBL" id="ADM27489.1"/>
    </source>
</evidence>
<dbReference type="KEGG" id="iag:Igag_0657"/>
<accession>E0SST9</accession>
<dbReference type="Proteomes" id="UP000001304">
    <property type="component" value="Chromosome"/>
</dbReference>